<organism evidence="1 2">
    <name type="scientific">Culex pipiens pipiens</name>
    <name type="common">Northern house mosquito</name>
    <dbReference type="NCBI Taxonomy" id="38569"/>
    <lineage>
        <taxon>Eukaryota</taxon>
        <taxon>Metazoa</taxon>
        <taxon>Ecdysozoa</taxon>
        <taxon>Arthropoda</taxon>
        <taxon>Hexapoda</taxon>
        <taxon>Insecta</taxon>
        <taxon>Pterygota</taxon>
        <taxon>Neoptera</taxon>
        <taxon>Endopterygota</taxon>
        <taxon>Diptera</taxon>
        <taxon>Nematocera</taxon>
        <taxon>Culicoidea</taxon>
        <taxon>Culicidae</taxon>
        <taxon>Culicinae</taxon>
        <taxon>Culicini</taxon>
        <taxon>Culex</taxon>
        <taxon>Culex</taxon>
    </lineage>
</organism>
<gene>
    <name evidence="1" type="ORF">pipiens_013154</name>
</gene>
<sequence length="18" mass="2029">MLLVQIVIGVLCRMLLLT</sequence>
<name>A0ABD1CZI5_CULPP</name>
<comment type="caution">
    <text evidence="1">The sequence shown here is derived from an EMBL/GenBank/DDBJ whole genome shotgun (WGS) entry which is preliminary data.</text>
</comment>
<accession>A0ABD1CZI5</accession>
<dbReference type="Proteomes" id="UP001562425">
    <property type="component" value="Unassembled WGS sequence"/>
</dbReference>
<proteinExistence type="predicted"/>
<dbReference type="EMBL" id="JBEHCU010008429">
    <property type="protein sequence ID" value="KAL1383376.1"/>
    <property type="molecule type" value="Genomic_DNA"/>
</dbReference>
<evidence type="ECO:0000313" key="1">
    <source>
        <dbReference type="EMBL" id="KAL1383376.1"/>
    </source>
</evidence>
<dbReference type="AlphaFoldDB" id="A0ABD1CZI5"/>
<keyword evidence="2" id="KW-1185">Reference proteome</keyword>
<feature type="non-terminal residue" evidence="1">
    <location>
        <position position="18"/>
    </location>
</feature>
<protein>
    <submittedName>
        <fullName evidence="1">Uncharacterized protein</fullName>
    </submittedName>
</protein>
<evidence type="ECO:0000313" key="2">
    <source>
        <dbReference type="Proteomes" id="UP001562425"/>
    </source>
</evidence>
<reference evidence="1 2" key="1">
    <citation type="submission" date="2024-05" db="EMBL/GenBank/DDBJ databases">
        <title>Culex pipiens pipiens assembly and annotation.</title>
        <authorList>
            <person name="Alout H."/>
            <person name="Durand T."/>
        </authorList>
    </citation>
    <scope>NUCLEOTIDE SEQUENCE [LARGE SCALE GENOMIC DNA]</scope>
    <source>
        <strain evidence="1">HA-2024</strain>
        <tissue evidence="1">Whole body</tissue>
    </source>
</reference>